<organism evidence="1 2">
    <name type="scientific">Vanilla planifolia</name>
    <name type="common">Vanilla</name>
    <dbReference type="NCBI Taxonomy" id="51239"/>
    <lineage>
        <taxon>Eukaryota</taxon>
        <taxon>Viridiplantae</taxon>
        <taxon>Streptophyta</taxon>
        <taxon>Embryophyta</taxon>
        <taxon>Tracheophyta</taxon>
        <taxon>Spermatophyta</taxon>
        <taxon>Magnoliopsida</taxon>
        <taxon>Liliopsida</taxon>
        <taxon>Asparagales</taxon>
        <taxon>Orchidaceae</taxon>
        <taxon>Vanilloideae</taxon>
        <taxon>Vanilleae</taxon>
        <taxon>Vanilla</taxon>
    </lineage>
</organism>
<evidence type="ECO:0000313" key="1">
    <source>
        <dbReference type="EMBL" id="KAG0485288.1"/>
    </source>
</evidence>
<sequence>MRQRLLSVLPGHEGLHQRRPLRSLGDIEVDDVYPPVVADRLHDRLVSRKVPEFHVRRHVLQQLEGLKHLARVLHRLLLQTPAGGISHEESLQRIGKIRCEALHAPPTAAVQQHPEPSQYHTSQIPALPIPCERLRRCHEGGGRGGPPYPHLNFNSRRRFCPPSGFRAVGAAQAHAPRRLLLAIEAWGHAVGDHGLYQAL</sequence>
<dbReference type="AlphaFoldDB" id="A0A835V5D0"/>
<keyword evidence="2" id="KW-1185">Reference proteome</keyword>
<proteinExistence type="predicted"/>
<name>A0A835V5D0_VANPL</name>
<reference evidence="1 2" key="1">
    <citation type="journal article" date="2020" name="Nat. Food">
        <title>A phased Vanilla planifolia genome enables genetic improvement of flavour and production.</title>
        <authorList>
            <person name="Hasing T."/>
            <person name="Tang H."/>
            <person name="Brym M."/>
            <person name="Khazi F."/>
            <person name="Huang T."/>
            <person name="Chambers A.H."/>
        </authorList>
    </citation>
    <scope>NUCLEOTIDE SEQUENCE [LARGE SCALE GENOMIC DNA]</scope>
    <source>
        <tissue evidence="1">Leaf</tissue>
    </source>
</reference>
<accession>A0A835V5D0</accession>
<dbReference type="EMBL" id="JADCNL010000004">
    <property type="protein sequence ID" value="KAG0485288.1"/>
    <property type="molecule type" value="Genomic_DNA"/>
</dbReference>
<dbReference type="OrthoDB" id="761029at2759"/>
<comment type="caution">
    <text evidence="1">The sequence shown here is derived from an EMBL/GenBank/DDBJ whole genome shotgun (WGS) entry which is preliminary data.</text>
</comment>
<protein>
    <submittedName>
        <fullName evidence="1">Uncharacterized protein</fullName>
    </submittedName>
</protein>
<gene>
    <name evidence="1" type="ORF">HPP92_009367</name>
</gene>
<dbReference type="Proteomes" id="UP000636800">
    <property type="component" value="Unassembled WGS sequence"/>
</dbReference>
<evidence type="ECO:0000313" key="2">
    <source>
        <dbReference type="Proteomes" id="UP000636800"/>
    </source>
</evidence>